<evidence type="ECO:0000313" key="3">
    <source>
        <dbReference type="EMBL" id="KAG2191484.1"/>
    </source>
</evidence>
<dbReference type="InterPro" id="IPR036291">
    <property type="entry name" value="NAD(P)-bd_dom_sf"/>
</dbReference>
<dbReference type="GO" id="GO:0016491">
    <property type="term" value="F:oxidoreductase activity"/>
    <property type="evidence" value="ECO:0007669"/>
    <property type="project" value="UniProtKB-KW"/>
</dbReference>
<protein>
    <submittedName>
        <fullName evidence="3">Uncharacterized protein</fullName>
    </submittedName>
</protein>
<dbReference type="Gene3D" id="3.40.50.720">
    <property type="entry name" value="NAD(P)-binding Rossmann-like Domain"/>
    <property type="match status" value="1"/>
</dbReference>
<evidence type="ECO:0000256" key="1">
    <source>
        <dbReference type="ARBA" id="ARBA00006484"/>
    </source>
</evidence>
<dbReference type="SUPFAM" id="SSF51735">
    <property type="entry name" value="NAD(P)-binding Rossmann-fold domains"/>
    <property type="match status" value="1"/>
</dbReference>
<organism evidence="3 4">
    <name type="scientific">Mucor plumbeus</name>
    <dbReference type="NCBI Taxonomy" id="97098"/>
    <lineage>
        <taxon>Eukaryota</taxon>
        <taxon>Fungi</taxon>
        <taxon>Fungi incertae sedis</taxon>
        <taxon>Mucoromycota</taxon>
        <taxon>Mucoromycotina</taxon>
        <taxon>Mucoromycetes</taxon>
        <taxon>Mucorales</taxon>
        <taxon>Mucorineae</taxon>
        <taxon>Mucoraceae</taxon>
        <taxon>Mucor</taxon>
    </lineage>
</organism>
<dbReference type="PANTHER" id="PTHR24320:SF148">
    <property type="entry name" value="NAD(P)-BINDING ROSSMANN-FOLD SUPERFAMILY PROTEIN"/>
    <property type="match status" value="1"/>
</dbReference>
<dbReference type="EMBL" id="JAEPRC010000819">
    <property type="protein sequence ID" value="KAG2191484.1"/>
    <property type="molecule type" value="Genomic_DNA"/>
</dbReference>
<dbReference type="OrthoDB" id="191139at2759"/>
<gene>
    <name evidence="3" type="ORF">INT46_001035</name>
</gene>
<evidence type="ECO:0000313" key="4">
    <source>
        <dbReference type="Proteomes" id="UP000650833"/>
    </source>
</evidence>
<dbReference type="AlphaFoldDB" id="A0A8H7UUP6"/>
<proteinExistence type="inferred from homology"/>
<dbReference type="Proteomes" id="UP000650833">
    <property type="component" value="Unassembled WGS sequence"/>
</dbReference>
<keyword evidence="4" id="KW-1185">Reference proteome</keyword>
<dbReference type="PRINTS" id="PR00081">
    <property type="entry name" value="GDHRDH"/>
</dbReference>
<keyword evidence="2" id="KW-0560">Oxidoreductase</keyword>
<dbReference type="InterPro" id="IPR002347">
    <property type="entry name" value="SDR_fam"/>
</dbReference>
<dbReference type="Pfam" id="PF00106">
    <property type="entry name" value="adh_short"/>
    <property type="match status" value="1"/>
</dbReference>
<evidence type="ECO:0000256" key="2">
    <source>
        <dbReference type="ARBA" id="ARBA00023002"/>
    </source>
</evidence>
<reference evidence="3" key="1">
    <citation type="submission" date="2020-12" db="EMBL/GenBank/DDBJ databases">
        <title>Metabolic potential, ecology and presence of endohyphal bacteria is reflected in genomic diversity of Mucoromycotina.</title>
        <authorList>
            <person name="Muszewska A."/>
            <person name="Okrasinska A."/>
            <person name="Steczkiewicz K."/>
            <person name="Drgas O."/>
            <person name="Orlowska M."/>
            <person name="Perlinska-Lenart U."/>
            <person name="Aleksandrzak-Piekarczyk T."/>
            <person name="Szatraj K."/>
            <person name="Zielenkiewicz U."/>
            <person name="Pilsyk S."/>
            <person name="Malc E."/>
            <person name="Mieczkowski P."/>
            <person name="Kruszewska J.S."/>
            <person name="Biernat P."/>
            <person name="Pawlowska J."/>
        </authorList>
    </citation>
    <scope>NUCLEOTIDE SEQUENCE</scope>
    <source>
        <strain evidence="3">CBS 226.32</strain>
    </source>
</reference>
<comment type="caution">
    <text evidence="3">The sequence shown here is derived from an EMBL/GenBank/DDBJ whole genome shotgun (WGS) entry which is preliminary data.</text>
</comment>
<sequence>MVPSIISKRQCLKLIWCQCKWIFSDTSSTKAFVDAFIALNLPLDILINNAGIMARPKSFTKDGFETQFSANHLDHFYITNLLTNKLMESIPSRVIILSSSGNSQFLDPASIDFDHLHAEKAYSPTKIYGQSKLANILYAKKLRRRFDAQGADITVVSLHPGNVETNLTRHTSLSMAVEQATK</sequence>
<comment type="similarity">
    <text evidence="1">Belongs to the short-chain dehydrogenases/reductases (SDR) family.</text>
</comment>
<dbReference type="PANTHER" id="PTHR24320">
    <property type="entry name" value="RETINOL DEHYDROGENASE"/>
    <property type="match status" value="1"/>
</dbReference>
<accession>A0A8H7UUP6</accession>
<name>A0A8H7UUP6_9FUNG</name>